<gene>
    <name evidence="1" type="ORF">METZ01_LOCUS54674</name>
</gene>
<reference evidence="1" key="1">
    <citation type="submission" date="2018-05" db="EMBL/GenBank/DDBJ databases">
        <authorList>
            <person name="Lanie J.A."/>
            <person name="Ng W.-L."/>
            <person name="Kazmierczak K.M."/>
            <person name="Andrzejewski T.M."/>
            <person name="Davidsen T.M."/>
            <person name="Wayne K.J."/>
            <person name="Tettelin H."/>
            <person name="Glass J.I."/>
            <person name="Rusch D."/>
            <person name="Podicherti R."/>
            <person name="Tsui H.-C.T."/>
            <person name="Winkler M.E."/>
        </authorList>
    </citation>
    <scope>NUCLEOTIDE SEQUENCE</scope>
</reference>
<dbReference type="PANTHER" id="PTHR46018:SF7">
    <property type="entry name" value="RIBONUCLEASE Z"/>
    <property type="match status" value="1"/>
</dbReference>
<protein>
    <recommendedName>
        <fullName evidence="2">Metallo-beta-lactamase domain-containing protein</fullName>
    </recommendedName>
</protein>
<dbReference type="AlphaFoldDB" id="A0A381SCL4"/>
<dbReference type="NCBIfam" id="NF002558">
    <property type="entry name" value="PRK02126.1"/>
    <property type="match status" value="1"/>
</dbReference>
<name>A0A381SCL4_9ZZZZ</name>
<dbReference type="EMBL" id="UINC01002942">
    <property type="protein sequence ID" value="SVA01820.1"/>
    <property type="molecule type" value="Genomic_DNA"/>
</dbReference>
<organism evidence="1">
    <name type="scientific">marine metagenome</name>
    <dbReference type="NCBI Taxonomy" id="408172"/>
    <lineage>
        <taxon>unclassified sequences</taxon>
        <taxon>metagenomes</taxon>
        <taxon>ecological metagenomes</taxon>
    </lineage>
</organism>
<evidence type="ECO:0000313" key="1">
    <source>
        <dbReference type="EMBL" id="SVA01820.1"/>
    </source>
</evidence>
<proteinExistence type="predicted"/>
<dbReference type="SUPFAM" id="SSF56281">
    <property type="entry name" value="Metallo-hydrolase/oxidoreductase"/>
    <property type="match status" value="1"/>
</dbReference>
<accession>A0A381SCL4</accession>
<dbReference type="InterPro" id="IPR036866">
    <property type="entry name" value="RibonucZ/Hydroxyglut_hydro"/>
</dbReference>
<dbReference type="GO" id="GO:0042781">
    <property type="term" value="F:3'-tRNA processing endoribonuclease activity"/>
    <property type="evidence" value="ECO:0007669"/>
    <property type="project" value="TreeGrafter"/>
</dbReference>
<sequence>MFQKRALLFDLGDISPLSNAELLKVSHVFVSHTHIDHFIGFDRLLRTFFGREKTLTFYGPENFIENVEGKLAGFTWNLVDRYEESLTIEVVEVREEKLIKASFRAIDKFKLTNKKEVELQDGVILEDPSVKVRAVILEHRVPCLGFCLEEKLHVNINKDRLEEMQVVEGAWLNELKQSVLKGEPDVYSIDVPFKRYGKSVMEQTSLGQLKEGLVDVSPGQKIGYVVDTVYNEPNKKRIIELIKSADIFFCESPFLADEKARGQERFHLTSHQAGTLAREACVKKLHVFHFSRKHIPHRERFYKEAEAAFQGTLRTSTLTTNN</sequence>
<dbReference type="PANTHER" id="PTHR46018">
    <property type="entry name" value="ZINC PHOSPHODIESTERASE ELAC PROTEIN 1"/>
    <property type="match status" value="1"/>
</dbReference>
<dbReference type="Gene3D" id="3.60.15.10">
    <property type="entry name" value="Ribonuclease Z/Hydroxyacylglutathione hydrolase-like"/>
    <property type="match status" value="1"/>
</dbReference>
<evidence type="ECO:0008006" key="2">
    <source>
        <dbReference type="Google" id="ProtNLM"/>
    </source>
</evidence>